<dbReference type="AlphaFoldDB" id="A0A9P2LKF4"/>
<name>A0A9P2LKF4_CLOBO</name>
<evidence type="ECO:0000313" key="2">
    <source>
        <dbReference type="Proteomes" id="UP000006160"/>
    </source>
</evidence>
<proteinExistence type="predicted"/>
<dbReference type="EMBL" id="ACSJ01000019">
    <property type="protein sequence ID" value="EES90266.1"/>
    <property type="molecule type" value="Genomic_DNA"/>
</dbReference>
<gene>
    <name evidence="1" type="ORF">CLG_B2198</name>
</gene>
<comment type="caution">
    <text evidence="1">The sequence shown here is derived from an EMBL/GenBank/DDBJ whole genome shotgun (WGS) entry which is preliminary data.</text>
</comment>
<dbReference type="Proteomes" id="UP000006160">
    <property type="component" value="Unassembled WGS sequence"/>
</dbReference>
<evidence type="ECO:0000313" key="1">
    <source>
        <dbReference type="EMBL" id="EES90266.1"/>
    </source>
</evidence>
<organism evidence="1 2">
    <name type="scientific">Clostridium botulinum D str. 1873</name>
    <dbReference type="NCBI Taxonomy" id="592027"/>
    <lineage>
        <taxon>Bacteria</taxon>
        <taxon>Bacillati</taxon>
        <taxon>Bacillota</taxon>
        <taxon>Clostridia</taxon>
        <taxon>Eubacteriales</taxon>
        <taxon>Clostridiaceae</taxon>
        <taxon>Clostridium</taxon>
    </lineage>
</organism>
<accession>A0A9P2LKF4</accession>
<protein>
    <submittedName>
        <fullName evidence="1">Uncharacterized protein</fullName>
    </submittedName>
</protein>
<reference evidence="1 2" key="1">
    <citation type="submission" date="2009-10" db="EMBL/GenBank/DDBJ databases">
        <authorList>
            <person name="Shrivastava S."/>
            <person name="Brinkac L.B."/>
            <person name="Brown J.L."/>
            <person name="Bruce D.B."/>
            <person name="Detter C."/>
            <person name="Green L.D."/>
            <person name="Munk C.A."/>
            <person name="Rogers Y.C."/>
            <person name="Tapia R."/>
            <person name="Saunders E.S."/>
            <person name="Sims D.R."/>
            <person name="Smith L.A."/>
            <person name="Smith T.J."/>
            <person name="Sutton G."/>
            <person name="Brettin T."/>
        </authorList>
    </citation>
    <scope>NUCLEOTIDE SEQUENCE [LARGE SCALE GENOMIC DNA]</scope>
    <source>
        <strain evidence="2">D str. 1873</strain>
    </source>
</reference>
<sequence>MNLPAQFKNKYCYLLIETYGKHYEDLVRFKNKYCYLLIKKQLTVPMVH</sequence>